<reference evidence="2" key="1">
    <citation type="journal article" date="2021" name="Front. Microbiol.">
        <title>Comprehensive Comparative Genomics and Phenotyping of Methylobacterium Species.</title>
        <authorList>
            <person name="Alessa O."/>
            <person name="Ogura Y."/>
            <person name="Fujitani Y."/>
            <person name="Takami H."/>
            <person name="Hayashi T."/>
            <person name="Sahin N."/>
            <person name="Tani A."/>
        </authorList>
    </citation>
    <scope>NUCLEOTIDE SEQUENCE</scope>
    <source>
        <strain evidence="2">NBRC 15686</strain>
    </source>
</reference>
<organism evidence="2 3">
    <name type="scientific">Methylorubrum aminovorans</name>
    <dbReference type="NCBI Taxonomy" id="269069"/>
    <lineage>
        <taxon>Bacteria</taxon>
        <taxon>Pseudomonadati</taxon>
        <taxon>Pseudomonadota</taxon>
        <taxon>Alphaproteobacteria</taxon>
        <taxon>Hyphomicrobiales</taxon>
        <taxon>Methylobacteriaceae</taxon>
        <taxon>Methylorubrum</taxon>
    </lineage>
</organism>
<keyword evidence="1" id="KW-0472">Membrane</keyword>
<gene>
    <name evidence="2" type="ORF">LNAOJCKE_5172</name>
</gene>
<proteinExistence type="predicted"/>
<protein>
    <submittedName>
        <fullName evidence="2">Uncharacterized protein</fullName>
    </submittedName>
</protein>
<reference evidence="2" key="2">
    <citation type="submission" date="2021-08" db="EMBL/GenBank/DDBJ databases">
        <authorList>
            <person name="Tani A."/>
            <person name="Ola A."/>
            <person name="Ogura Y."/>
            <person name="Katsura K."/>
            <person name="Hayashi T."/>
        </authorList>
    </citation>
    <scope>NUCLEOTIDE SEQUENCE</scope>
    <source>
        <strain evidence="2">NBRC 15686</strain>
    </source>
</reference>
<sequence length="37" mass="3887">MDNQELRESRAALILMAVAVLAVMLFGAVTLIVQAAG</sequence>
<name>A0ABQ4UL98_9HYPH</name>
<keyword evidence="1" id="KW-0812">Transmembrane</keyword>
<keyword evidence="3" id="KW-1185">Reference proteome</keyword>
<evidence type="ECO:0000256" key="1">
    <source>
        <dbReference type="SAM" id="Phobius"/>
    </source>
</evidence>
<dbReference type="Proteomes" id="UP001055039">
    <property type="component" value="Unassembled WGS sequence"/>
</dbReference>
<keyword evidence="1" id="KW-1133">Transmembrane helix</keyword>
<feature type="transmembrane region" description="Helical" evidence="1">
    <location>
        <begin position="12"/>
        <end position="36"/>
    </location>
</feature>
<comment type="caution">
    <text evidence="2">The sequence shown here is derived from an EMBL/GenBank/DDBJ whole genome shotgun (WGS) entry which is preliminary data.</text>
</comment>
<dbReference type="EMBL" id="BPRC01000037">
    <property type="protein sequence ID" value="GJE67937.1"/>
    <property type="molecule type" value="Genomic_DNA"/>
</dbReference>
<accession>A0ABQ4UL98</accession>
<evidence type="ECO:0000313" key="2">
    <source>
        <dbReference type="EMBL" id="GJE67937.1"/>
    </source>
</evidence>
<evidence type="ECO:0000313" key="3">
    <source>
        <dbReference type="Proteomes" id="UP001055039"/>
    </source>
</evidence>